<organism evidence="5 6">
    <name type="scientific">Desulfosarcina alkanivorans</name>
    <dbReference type="NCBI Taxonomy" id="571177"/>
    <lineage>
        <taxon>Bacteria</taxon>
        <taxon>Pseudomonadati</taxon>
        <taxon>Thermodesulfobacteriota</taxon>
        <taxon>Desulfobacteria</taxon>
        <taxon>Desulfobacterales</taxon>
        <taxon>Desulfosarcinaceae</taxon>
        <taxon>Desulfosarcina</taxon>
    </lineage>
</organism>
<keyword evidence="6" id="KW-1185">Reference proteome</keyword>
<proteinExistence type="predicted"/>
<dbReference type="GO" id="GO:0003677">
    <property type="term" value="F:DNA binding"/>
    <property type="evidence" value="ECO:0007669"/>
    <property type="project" value="UniProtKB-KW"/>
</dbReference>
<dbReference type="RefSeq" id="WP_155318563.1">
    <property type="nucleotide sequence ID" value="NZ_AP021874.1"/>
</dbReference>
<evidence type="ECO:0000256" key="1">
    <source>
        <dbReference type="ARBA" id="ARBA00023015"/>
    </source>
</evidence>
<evidence type="ECO:0000259" key="4">
    <source>
        <dbReference type="PROSITE" id="PS50949"/>
    </source>
</evidence>
<dbReference type="InterPro" id="IPR036388">
    <property type="entry name" value="WH-like_DNA-bd_sf"/>
</dbReference>
<dbReference type="InterPro" id="IPR008920">
    <property type="entry name" value="TF_FadR/GntR_C"/>
</dbReference>
<dbReference type="GO" id="GO:0003700">
    <property type="term" value="F:DNA-binding transcription factor activity"/>
    <property type="evidence" value="ECO:0007669"/>
    <property type="project" value="InterPro"/>
</dbReference>
<dbReference type="Proteomes" id="UP000427906">
    <property type="component" value="Chromosome"/>
</dbReference>
<dbReference type="KEGG" id="dalk:DSCA_45560"/>
<keyword evidence="3" id="KW-0804">Transcription</keyword>
<dbReference type="Gene3D" id="1.20.120.530">
    <property type="entry name" value="GntR ligand-binding domain-like"/>
    <property type="match status" value="1"/>
</dbReference>
<evidence type="ECO:0000256" key="3">
    <source>
        <dbReference type="ARBA" id="ARBA00023163"/>
    </source>
</evidence>
<evidence type="ECO:0000256" key="2">
    <source>
        <dbReference type="ARBA" id="ARBA00023125"/>
    </source>
</evidence>
<dbReference type="Gene3D" id="1.10.10.10">
    <property type="entry name" value="Winged helix-like DNA-binding domain superfamily/Winged helix DNA-binding domain"/>
    <property type="match status" value="1"/>
</dbReference>
<dbReference type="Pfam" id="PF07729">
    <property type="entry name" value="FCD"/>
    <property type="match status" value="1"/>
</dbReference>
<dbReference type="InterPro" id="IPR000524">
    <property type="entry name" value="Tscrpt_reg_HTH_GntR"/>
</dbReference>
<keyword evidence="1" id="KW-0805">Transcription regulation</keyword>
<dbReference type="SMART" id="SM00895">
    <property type="entry name" value="FCD"/>
    <property type="match status" value="1"/>
</dbReference>
<name>A0A5K7YN47_9BACT</name>
<dbReference type="AlphaFoldDB" id="A0A5K7YN47"/>
<dbReference type="Pfam" id="PF00392">
    <property type="entry name" value="GntR"/>
    <property type="match status" value="1"/>
</dbReference>
<dbReference type="InterPro" id="IPR011711">
    <property type="entry name" value="GntR_C"/>
</dbReference>
<feature type="domain" description="HTH gntR-type" evidence="4">
    <location>
        <begin position="8"/>
        <end position="75"/>
    </location>
</feature>
<dbReference type="EMBL" id="AP021874">
    <property type="protein sequence ID" value="BBO70626.1"/>
    <property type="molecule type" value="Genomic_DNA"/>
</dbReference>
<gene>
    <name evidence="5" type="ORF">DSCA_45560</name>
</gene>
<accession>A0A5K7YN47</accession>
<dbReference type="SMART" id="SM00345">
    <property type="entry name" value="HTH_GNTR"/>
    <property type="match status" value="1"/>
</dbReference>
<evidence type="ECO:0000313" key="6">
    <source>
        <dbReference type="Proteomes" id="UP000427906"/>
    </source>
</evidence>
<sequence>MSPKKTARASKNQIYTTLRSEIILGHRKAGERLAINDLTARFGTSVTPVRDALQMLSQEGLITIKPRSGYFITQVTLKELRDMLELREILEVAAVERAAAAISAGELEALRKVHAGYTGDDDRAYTRYTDENMRFHYLLAQASGNQELALALRGLHERLARFMVIRKAGKHLEDIHRLLIDRLAANDVAGARKAIVEEVRNSRKAIMDRIMQEEAAHWHVGTGS</sequence>
<keyword evidence="2" id="KW-0238">DNA-binding</keyword>
<dbReference type="OrthoDB" id="5499567at2"/>
<protein>
    <submittedName>
        <fullName evidence="5">GntR family transcriptional regulator</fullName>
    </submittedName>
</protein>
<dbReference type="InterPro" id="IPR036390">
    <property type="entry name" value="WH_DNA-bd_sf"/>
</dbReference>
<dbReference type="CDD" id="cd07377">
    <property type="entry name" value="WHTH_GntR"/>
    <property type="match status" value="1"/>
</dbReference>
<reference evidence="5 6" key="1">
    <citation type="submission" date="2019-11" db="EMBL/GenBank/DDBJ databases">
        <title>Comparative genomics of hydrocarbon-degrading Desulfosarcina strains.</title>
        <authorList>
            <person name="Watanabe M."/>
            <person name="Kojima H."/>
            <person name="Fukui M."/>
        </authorList>
    </citation>
    <scope>NUCLEOTIDE SEQUENCE [LARGE SCALE GENOMIC DNA]</scope>
    <source>
        <strain evidence="5 6">PL12</strain>
    </source>
</reference>
<dbReference type="SUPFAM" id="SSF48008">
    <property type="entry name" value="GntR ligand-binding domain-like"/>
    <property type="match status" value="1"/>
</dbReference>
<dbReference type="PANTHER" id="PTHR43537">
    <property type="entry name" value="TRANSCRIPTIONAL REGULATOR, GNTR FAMILY"/>
    <property type="match status" value="1"/>
</dbReference>
<evidence type="ECO:0000313" key="5">
    <source>
        <dbReference type="EMBL" id="BBO70626.1"/>
    </source>
</evidence>
<dbReference type="SUPFAM" id="SSF46785">
    <property type="entry name" value="Winged helix' DNA-binding domain"/>
    <property type="match status" value="1"/>
</dbReference>
<dbReference type="PROSITE" id="PS50949">
    <property type="entry name" value="HTH_GNTR"/>
    <property type="match status" value="1"/>
</dbReference>
<dbReference type="PANTHER" id="PTHR43537:SF5">
    <property type="entry name" value="UXU OPERON TRANSCRIPTIONAL REGULATOR"/>
    <property type="match status" value="1"/>
</dbReference>